<evidence type="ECO:0000313" key="16">
    <source>
        <dbReference type="Proteomes" id="UP001378960"/>
    </source>
</evidence>
<reference evidence="15 16" key="1">
    <citation type="journal article" date="2023" name="Elife">
        <title>Identification of key yeast species and microbe-microbe interactions impacting larval growth of Drosophila in the wild.</title>
        <authorList>
            <person name="Mure A."/>
            <person name="Sugiura Y."/>
            <person name="Maeda R."/>
            <person name="Honda K."/>
            <person name="Sakurai N."/>
            <person name="Takahashi Y."/>
            <person name="Watada M."/>
            <person name="Katoh T."/>
            <person name="Gotoh A."/>
            <person name="Gotoh Y."/>
            <person name="Taniguchi I."/>
            <person name="Nakamura K."/>
            <person name="Hayashi T."/>
            <person name="Katayama T."/>
            <person name="Uemura T."/>
            <person name="Hattori Y."/>
        </authorList>
    </citation>
    <scope>NUCLEOTIDE SEQUENCE [LARGE SCALE GENOMIC DNA]</scope>
    <source>
        <strain evidence="15 16">PK-24</strain>
    </source>
</reference>
<dbReference type="InterPro" id="IPR016900">
    <property type="entry name" value="Alg10"/>
</dbReference>
<dbReference type="GO" id="GO:0005789">
    <property type="term" value="C:endoplasmic reticulum membrane"/>
    <property type="evidence" value="ECO:0007669"/>
    <property type="project" value="UniProtKB-SubCell"/>
</dbReference>
<evidence type="ECO:0000256" key="9">
    <source>
        <dbReference type="ARBA" id="ARBA00022824"/>
    </source>
</evidence>
<evidence type="ECO:0000256" key="1">
    <source>
        <dbReference type="ARBA" id="ARBA00004477"/>
    </source>
</evidence>
<comment type="caution">
    <text evidence="15">The sequence shown here is derived from an EMBL/GenBank/DDBJ whole genome shotgun (WGS) entry which is preliminary data.</text>
</comment>
<dbReference type="EMBL" id="BTGB01000004">
    <property type="protein sequence ID" value="GMM46750.1"/>
    <property type="molecule type" value="Genomic_DNA"/>
</dbReference>
<feature type="transmembrane region" description="Helical" evidence="14">
    <location>
        <begin position="87"/>
        <end position="103"/>
    </location>
</feature>
<keyword evidence="6 14" id="KW-0328">Glycosyltransferase</keyword>
<comment type="caution">
    <text evidence="14">Lacks conserved residue(s) required for the propagation of feature annotation.</text>
</comment>
<dbReference type="GO" id="GO:0006488">
    <property type="term" value="P:dolichol-linked oligosaccharide biosynthetic process"/>
    <property type="evidence" value="ECO:0007669"/>
    <property type="project" value="UniProtKB-UniRule"/>
</dbReference>
<dbReference type="AlphaFoldDB" id="A0AAV5R5J5"/>
<keyword evidence="11 14" id="KW-0472">Membrane</keyword>
<accession>A0AAV5R5J5</accession>
<proteinExistence type="inferred from homology"/>
<evidence type="ECO:0000256" key="14">
    <source>
        <dbReference type="PIRNR" id="PIRNR028810"/>
    </source>
</evidence>
<evidence type="ECO:0000256" key="13">
    <source>
        <dbReference type="ARBA" id="ARBA00048064"/>
    </source>
</evidence>
<evidence type="ECO:0000256" key="12">
    <source>
        <dbReference type="ARBA" id="ARBA00044727"/>
    </source>
</evidence>
<evidence type="ECO:0000256" key="7">
    <source>
        <dbReference type="ARBA" id="ARBA00022679"/>
    </source>
</evidence>
<evidence type="ECO:0000256" key="2">
    <source>
        <dbReference type="ARBA" id="ARBA00004922"/>
    </source>
</evidence>
<feature type="transmembrane region" description="Helical" evidence="14">
    <location>
        <begin position="134"/>
        <end position="149"/>
    </location>
</feature>
<feature type="transmembrane region" description="Helical" evidence="14">
    <location>
        <begin position="399"/>
        <end position="418"/>
    </location>
</feature>
<feature type="transmembrane region" description="Helical" evidence="14">
    <location>
        <begin position="286"/>
        <end position="307"/>
    </location>
</feature>
<dbReference type="PANTHER" id="PTHR12989">
    <property type="entry name" value="ALPHA-1,2-GLUCOSYLTRANSFERASE ALG10"/>
    <property type="match status" value="1"/>
</dbReference>
<evidence type="ECO:0000256" key="3">
    <source>
        <dbReference type="ARBA" id="ARBA00010600"/>
    </source>
</evidence>
<feature type="transmembrane region" description="Helical" evidence="14">
    <location>
        <begin position="372"/>
        <end position="392"/>
    </location>
</feature>
<feature type="transmembrane region" description="Helical" evidence="14">
    <location>
        <begin position="438"/>
        <end position="456"/>
    </location>
</feature>
<comment type="function">
    <text evidence="12">Dol-P-Glc:Glc(2)Man(9)GlcNAc(2)-PP-Dol alpha-1,2-glucosyltransferase that operates in the biosynthetic pathway of dolichol-linked oligosaccharides, the glycan precursors employed in protein asparagine (N)-glycosylation. The assembly of dolichol-linked oligosaccharides begins on the cytosolic side of the endoplasmic reticulum membrane and finishes in its lumen. The sequential addition of sugars to dolichol pyrophosphate produces dolichol-linked oligosaccharides containing fourteen sugars, including two GlcNAcs, nine mannoses and three glucoses. Once assembled, the oligosaccharide is transferred from the lipid to nascent proteins by oligosaccharyltransferases. In the lumen of the endoplasmic reticulum, adds the third and last glucose residue from dolichyl phosphate glucose (Dol-P-Glc) onto the lipid-linked oligosaccharide intermediate Glc(2)Man(9)GlcNAc(2)-PP-Dol to produce Glc(3)Man(9)GlcNAc(2)-PP-Dol.</text>
</comment>
<comment type="catalytic activity">
    <reaction evidence="13">
        <text>an alpha-D-Glc-(1-&gt;3)-alpha-D-Glc-(1-&gt;3)-alpha-D-Man-(1-&gt;2)-alpha-D-Man-(1-&gt;2)-alpha-D-Man-(1-&gt;3)-[alpha-D-Man-(1-&gt;2)-alpha-D-Man-(1-&gt;3)-[alpha-D-Man-(1-&gt;2)-alpha-D-Man-(1-&gt;6)]-alpha-D-Man-(1-&gt;6)]-beta-D-Man-(1-&gt;4)-beta-D-GlcNAc-(1-&gt;4)-alpha-D-GlcNAc-diphospho-di-trans,poly-cis-dolichol + a di-trans,poly-cis-dolichyl beta-D-glucosyl phosphate = a alpha-D-Glc-(1-&gt;2)-alpha-D-Glc-(1-&gt;3)-alpha-D-Glc-(1-&gt;3)-alpha-D-Man-(1-&gt;2)-alpha-D-Man-(1-&gt;2)-alpha-D-Man-(1-&gt;3)-[alpha-D-Man-(1-&gt;2)-alpha-D-Man-(1-&gt;3)-[alpha-D-Man-(1-&gt;2)-alpha-D-Man-(1-&gt;6)]-alpha-D-Man-(1-&gt;6)]-beta-D-Man-(1-&gt;4)-beta-D-GlcNAc-(1-&gt;4)-alpha-D-GlcNAc-diphospho-di-trans,poly-cis-dolichol + a di-trans,poly-cis-dolichyl phosphate + H(+)</text>
        <dbReference type="Rhea" id="RHEA:29543"/>
        <dbReference type="Rhea" id="RHEA-COMP:19498"/>
        <dbReference type="Rhea" id="RHEA-COMP:19502"/>
        <dbReference type="Rhea" id="RHEA-COMP:19512"/>
        <dbReference type="Rhea" id="RHEA-COMP:19522"/>
        <dbReference type="ChEBI" id="CHEBI:15378"/>
        <dbReference type="ChEBI" id="CHEBI:57525"/>
        <dbReference type="ChEBI" id="CHEBI:57683"/>
        <dbReference type="ChEBI" id="CHEBI:132522"/>
        <dbReference type="ChEBI" id="CHEBI:132523"/>
        <dbReference type="EC" id="2.4.1.256"/>
    </reaction>
    <physiologicalReaction direction="left-to-right" evidence="13">
        <dbReference type="Rhea" id="RHEA:29544"/>
    </physiologicalReaction>
</comment>
<keyword evidence="9" id="KW-0256">Endoplasmic reticulum</keyword>
<feature type="transmembrane region" description="Helical" evidence="14">
    <location>
        <begin position="176"/>
        <end position="192"/>
    </location>
</feature>
<comment type="similarity">
    <text evidence="3 14">Belongs to the ALG10 glucosyltransferase family.</text>
</comment>
<evidence type="ECO:0000256" key="8">
    <source>
        <dbReference type="ARBA" id="ARBA00022692"/>
    </source>
</evidence>
<sequence>MFAETLLDTVVAGIATLPLRQFVEDVSNDVKNPVMDEKLHFPQLKTIASGDYTTWNDKIATPPGLYYLSLLYAKISNSEITLSNMRYFNFLGGVLLAMLVMLIRFKNKEAGFSAVSILLNPLIAIYYSLYYPDVWASVFIVAAYAVIVWKPKNSYILSAIMSAILGSLSVTFKQSNIVWVFFMGAVIIDSIVKDGKKYKYGEGIGDILTFIKTGLANITTLIPFIIVGVAFFTLVYQNGGVALGDKENEIIVPHLAQICYCVTFIMIFTIPIWLSSRTFVDYVNDNLFSISGLMFNAAWIPILYIVIENFTIIHPSMLSDNRHYVFYFIRLFIVREEKARLQLIPVYHFSFYIIWKLFKNNYDNNTPNKRTAASPLIFYSFMICLSISVMLTPMFDLRYYIVPMIFFRLFVSTISEPFLPINILHTYNTEIRYTGEGIWLWMWTQFIYISFLKYTFKYGSEVVERVIW</sequence>
<protein>
    <recommendedName>
        <fullName evidence="5 14">Dol-P-Glc:Glc(2)Man(9)GlcNAc(2)-PP-Dol alpha-1,2-glucosyltransferase</fullName>
        <ecNumber evidence="4 14">2.4.1.256</ecNumber>
    </recommendedName>
</protein>
<evidence type="ECO:0000256" key="11">
    <source>
        <dbReference type="ARBA" id="ARBA00023136"/>
    </source>
</evidence>
<evidence type="ECO:0000256" key="10">
    <source>
        <dbReference type="ARBA" id="ARBA00022989"/>
    </source>
</evidence>
<dbReference type="EC" id="2.4.1.256" evidence="4 14"/>
<feature type="transmembrane region" description="Helical" evidence="14">
    <location>
        <begin position="213"/>
        <end position="235"/>
    </location>
</feature>
<keyword evidence="7" id="KW-0808">Transferase</keyword>
<dbReference type="GO" id="GO:0106073">
    <property type="term" value="F:dolichyl pyrophosphate Glc2Man9GlcNAc2 alpha-1,2-glucosyltransferase activity"/>
    <property type="evidence" value="ECO:0007669"/>
    <property type="project" value="UniProtKB-UniRule"/>
</dbReference>
<evidence type="ECO:0000256" key="5">
    <source>
        <dbReference type="ARBA" id="ARBA00018512"/>
    </source>
</evidence>
<keyword evidence="8 14" id="KW-0812">Transmembrane</keyword>
<evidence type="ECO:0000313" key="15">
    <source>
        <dbReference type="EMBL" id="GMM46750.1"/>
    </source>
</evidence>
<dbReference type="Proteomes" id="UP001378960">
    <property type="component" value="Unassembled WGS sequence"/>
</dbReference>
<evidence type="ECO:0000256" key="4">
    <source>
        <dbReference type="ARBA" id="ARBA00011967"/>
    </source>
</evidence>
<comment type="pathway">
    <text evidence="2">Protein modification; protein glycosylation.</text>
</comment>
<feature type="transmembrane region" description="Helical" evidence="14">
    <location>
        <begin position="255"/>
        <end position="274"/>
    </location>
</feature>
<evidence type="ECO:0000256" key="6">
    <source>
        <dbReference type="ARBA" id="ARBA00022676"/>
    </source>
</evidence>
<name>A0AAV5R5J5_PICKL</name>
<keyword evidence="10 14" id="KW-1133">Transmembrane helix</keyword>
<feature type="transmembrane region" description="Helical" evidence="14">
    <location>
        <begin position="154"/>
        <end position="170"/>
    </location>
</feature>
<gene>
    <name evidence="15" type="ORF">DAPK24_033250</name>
</gene>
<dbReference type="Pfam" id="PF04922">
    <property type="entry name" value="DIE2_ALG10"/>
    <property type="match status" value="1"/>
</dbReference>
<keyword evidence="16" id="KW-1185">Reference proteome</keyword>
<comment type="subcellular location">
    <subcellularLocation>
        <location evidence="1">Endoplasmic reticulum membrane</location>
        <topology evidence="1">Multi-pass membrane protein</topology>
    </subcellularLocation>
</comment>
<organism evidence="15 16">
    <name type="scientific">Pichia kluyveri</name>
    <name type="common">Yeast</name>
    <dbReference type="NCBI Taxonomy" id="36015"/>
    <lineage>
        <taxon>Eukaryota</taxon>
        <taxon>Fungi</taxon>
        <taxon>Dikarya</taxon>
        <taxon>Ascomycota</taxon>
        <taxon>Saccharomycotina</taxon>
        <taxon>Pichiomycetes</taxon>
        <taxon>Pichiales</taxon>
        <taxon>Pichiaceae</taxon>
        <taxon>Pichia</taxon>
    </lineage>
</organism>
<dbReference type="PIRSF" id="PIRSF028810">
    <property type="entry name" value="Alpha1_2_glucosyltferase_Alg10"/>
    <property type="match status" value="1"/>
</dbReference>
<dbReference type="PANTHER" id="PTHR12989:SF10">
    <property type="entry name" value="DOL-P-GLC:GLC(2)MAN(9)GLCNAC(2)-PP-DOL ALPHA-1,2-GLUCOSYLTRANSFERASE-RELATED"/>
    <property type="match status" value="1"/>
</dbReference>